<feature type="domain" description="BD-FAE-like" evidence="2">
    <location>
        <begin position="81"/>
        <end position="250"/>
    </location>
</feature>
<evidence type="ECO:0000313" key="4">
    <source>
        <dbReference type="Proteomes" id="UP000663879"/>
    </source>
</evidence>
<dbReference type="EMBL" id="CAJNOC010000756">
    <property type="protein sequence ID" value="CAF0799731.1"/>
    <property type="molecule type" value="Genomic_DNA"/>
</dbReference>
<dbReference type="PANTHER" id="PTHR48081:SF33">
    <property type="entry name" value="KYNURENINE FORMAMIDASE"/>
    <property type="match status" value="1"/>
</dbReference>
<dbReference type="Proteomes" id="UP000663879">
    <property type="component" value="Unassembled WGS sequence"/>
</dbReference>
<dbReference type="InterPro" id="IPR049492">
    <property type="entry name" value="BD-FAE-like_dom"/>
</dbReference>
<dbReference type="Gene3D" id="3.40.50.1820">
    <property type="entry name" value="alpha/beta hydrolase"/>
    <property type="match status" value="1"/>
</dbReference>
<keyword evidence="1" id="KW-0378">Hydrolase</keyword>
<dbReference type="Pfam" id="PF20434">
    <property type="entry name" value="BD-FAE"/>
    <property type="match status" value="1"/>
</dbReference>
<evidence type="ECO:0000313" key="3">
    <source>
        <dbReference type="EMBL" id="CAF0799731.1"/>
    </source>
</evidence>
<dbReference type="SUPFAM" id="SSF53474">
    <property type="entry name" value="alpha/beta-Hydrolases"/>
    <property type="match status" value="1"/>
</dbReference>
<comment type="caution">
    <text evidence="3">The sequence shown here is derived from an EMBL/GenBank/DDBJ whole genome shotgun (WGS) entry which is preliminary data.</text>
</comment>
<sequence>MDPELQKLYSPSLWNQRMPPEEVVLAHGKFLAKNSESARKNLKSFSYKFSDSDPEQSIEIFYKDNDFEIIDGKYLNFKAGKIFIYIHGGYWQWGSVKDSSFMAENMAEKNVITIAVGYTIAPQATMSEIVSQVERAVAKVLEYSGESEVYICGHSAGGHLASILLFTNFEQKFNVSSKNLKGLIPVSGIFDLRPLLKTDVNDNLKMVLEESTILSPMLLKESHLNKETKFLIAYAQNDSPAFHAQSEDFKNYISNELGYKNVRTEKIDCSDHFDVIENISQNEFILTKKIFEFMKA</sequence>
<dbReference type="InterPro" id="IPR029058">
    <property type="entry name" value="AB_hydrolase_fold"/>
</dbReference>
<evidence type="ECO:0000256" key="1">
    <source>
        <dbReference type="ARBA" id="ARBA00022801"/>
    </source>
</evidence>
<evidence type="ECO:0000259" key="2">
    <source>
        <dbReference type="Pfam" id="PF20434"/>
    </source>
</evidence>
<dbReference type="GO" id="GO:0004061">
    <property type="term" value="F:arylformamidase activity"/>
    <property type="evidence" value="ECO:0007669"/>
    <property type="project" value="TreeGrafter"/>
</dbReference>
<dbReference type="AlphaFoldDB" id="A0A813SRS1"/>
<proteinExistence type="predicted"/>
<gene>
    <name evidence="3" type="ORF">OXX778_LOCUS6404</name>
</gene>
<protein>
    <recommendedName>
        <fullName evidence="2">BD-FAE-like domain-containing protein</fullName>
    </recommendedName>
</protein>
<organism evidence="3 4">
    <name type="scientific">Brachionus calyciflorus</name>
    <dbReference type="NCBI Taxonomy" id="104777"/>
    <lineage>
        <taxon>Eukaryota</taxon>
        <taxon>Metazoa</taxon>
        <taxon>Spiralia</taxon>
        <taxon>Gnathifera</taxon>
        <taxon>Rotifera</taxon>
        <taxon>Eurotatoria</taxon>
        <taxon>Monogononta</taxon>
        <taxon>Pseudotrocha</taxon>
        <taxon>Ploima</taxon>
        <taxon>Brachionidae</taxon>
        <taxon>Brachionus</taxon>
    </lineage>
</organism>
<accession>A0A813SRS1</accession>
<name>A0A813SRS1_9BILA</name>
<reference evidence="3" key="1">
    <citation type="submission" date="2021-02" db="EMBL/GenBank/DDBJ databases">
        <authorList>
            <person name="Nowell W R."/>
        </authorList>
    </citation>
    <scope>NUCLEOTIDE SEQUENCE</scope>
    <source>
        <strain evidence="3">Ploen Becks lab</strain>
    </source>
</reference>
<dbReference type="InterPro" id="IPR050300">
    <property type="entry name" value="GDXG_lipolytic_enzyme"/>
</dbReference>
<dbReference type="PANTHER" id="PTHR48081">
    <property type="entry name" value="AB HYDROLASE SUPERFAMILY PROTEIN C4A8.06C"/>
    <property type="match status" value="1"/>
</dbReference>
<dbReference type="OrthoDB" id="433474at2759"/>
<keyword evidence="4" id="KW-1185">Reference proteome</keyword>